<keyword evidence="6" id="KW-1133">Transmembrane helix</keyword>
<feature type="transmembrane region" description="Helical" evidence="6">
    <location>
        <begin position="605"/>
        <end position="625"/>
    </location>
</feature>
<dbReference type="PANTHER" id="PTHR24049">
    <property type="entry name" value="CRUMBS FAMILY MEMBER"/>
    <property type="match status" value="1"/>
</dbReference>
<dbReference type="AlphaFoldDB" id="A0ABD3MFJ2"/>
<dbReference type="InterPro" id="IPR051022">
    <property type="entry name" value="Notch_Cell-Fate_Det"/>
</dbReference>
<evidence type="ECO:0000313" key="9">
    <source>
        <dbReference type="EMBL" id="KAL3759330.1"/>
    </source>
</evidence>
<feature type="disulfide bond" evidence="5">
    <location>
        <begin position="517"/>
        <end position="526"/>
    </location>
</feature>
<protein>
    <recommendedName>
        <fullName evidence="8">EGF-like domain-containing protein</fullName>
    </recommendedName>
</protein>
<dbReference type="SUPFAM" id="SSF57196">
    <property type="entry name" value="EGF/Laminin"/>
    <property type="match status" value="2"/>
</dbReference>
<evidence type="ECO:0000256" key="4">
    <source>
        <dbReference type="ARBA" id="ARBA00023157"/>
    </source>
</evidence>
<dbReference type="PANTHER" id="PTHR24049:SF22">
    <property type="entry name" value="DROSOPHILA CRUMBS HOMOLOG"/>
    <property type="match status" value="1"/>
</dbReference>
<keyword evidence="6" id="KW-0812">Transmembrane</keyword>
<dbReference type="PROSITE" id="PS00022">
    <property type="entry name" value="EGF_1"/>
    <property type="match status" value="4"/>
</dbReference>
<evidence type="ECO:0000313" key="10">
    <source>
        <dbReference type="Proteomes" id="UP001530293"/>
    </source>
</evidence>
<reference evidence="9 10" key="1">
    <citation type="submission" date="2024-10" db="EMBL/GenBank/DDBJ databases">
        <title>Updated reference genomes for cyclostephanoid diatoms.</title>
        <authorList>
            <person name="Roberts W.R."/>
            <person name="Alverson A.J."/>
        </authorList>
    </citation>
    <scope>NUCLEOTIDE SEQUENCE [LARGE SCALE GENOMIC DNA]</scope>
    <source>
        <strain evidence="9 10">AJA232-27</strain>
    </source>
</reference>
<feature type="domain" description="EGF-like" evidence="8">
    <location>
        <begin position="486"/>
        <end position="527"/>
    </location>
</feature>
<feature type="disulfide bond" evidence="5">
    <location>
        <begin position="348"/>
        <end position="357"/>
    </location>
</feature>
<keyword evidence="3" id="KW-0677">Repeat</keyword>
<feature type="domain" description="EGF-like" evidence="8">
    <location>
        <begin position="154"/>
        <end position="200"/>
    </location>
</feature>
<accession>A0ABD3MFJ2</accession>
<evidence type="ECO:0000256" key="1">
    <source>
        <dbReference type="ARBA" id="ARBA00022536"/>
    </source>
</evidence>
<evidence type="ECO:0000256" key="6">
    <source>
        <dbReference type="SAM" id="Phobius"/>
    </source>
</evidence>
<keyword evidence="1 5" id="KW-0245">EGF-like domain</keyword>
<name>A0ABD3MFJ2_9STRA</name>
<gene>
    <name evidence="9" type="ORF">ACHAWU_006114</name>
</gene>
<keyword evidence="2 7" id="KW-0732">Signal</keyword>
<keyword evidence="10" id="KW-1185">Reference proteome</keyword>
<feature type="disulfide bond" evidence="5">
    <location>
        <begin position="190"/>
        <end position="199"/>
    </location>
</feature>
<dbReference type="InterPro" id="IPR000742">
    <property type="entry name" value="EGF"/>
</dbReference>
<dbReference type="Gene3D" id="2.10.25.10">
    <property type="entry name" value="Laminin"/>
    <property type="match status" value="4"/>
</dbReference>
<feature type="domain" description="EGF-like" evidence="8">
    <location>
        <begin position="265"/>
        <end position="309"/>
    </location>
</feature>
<feature type="domain" description="EGF-like" evidence="8">
    <location>
        <begin position="321"/>
        <end position="358"/>
    </location>
</feature>
<dbReference type="EMBL" id="JALLBG020000203">
    <property type="protein sequence ID" value="KAL3759330.1"/>
    <property type="molecule type" value="Genomic_DNA"/>
</dbReference>
<sequence>MTPPKHFPASLLLLLSSIAPAYSSNPNFANAQRGPCPGGLKCHHGGECATGDKDHSLDYPITSTDLPWLEITNVNGEHCINCHEGYGGVDCSRMYQICNPDDPDAPTCFNGSECYKMGISVDTGKYDYMCDCTAAGLDEDGDLKYAGKYCQHISEQNCGSGNDEMFCTNGGKCTSALDENMMHSHFICTCPDHRGGTHCEFLRDEGLEECLLECEHGTCAKGFKTYDNLIGTGPFPAQLAYDVISTNGEHCVCPDGYTGLTCEIPVQSCGSDKNCYNGSTCIYDESGNPLCDCNSAHTNAVSFAGSSCEQESTTFCEPSLDQDQKDAFCTNHGQCIEDADARHEGCTCIDGWSGDLCDIPAVNEQVCDLDCENGGSCRFGVKGYKDSYDNLALPAHAVRSERGMHCSCPSGFTGLKCEVSINHCQGDGTESEQFCLNGVACDPNNASVNGIATKFTCQCDIEQGDESLQLAGRFCEYAVTEFCSVDGARHNHSFCTNGGKCKEYNDHDESEHHGCCCPDGFEGEHCQLPKGTLDETVPITWSPLSECTQVEWINQQNDIAASTNPNEHIWINPVYQVPRTVSNEKAPLVEATTTSDNSHHKSNTGGIVSGIFAALFVGGLAGVAYRKRSMKDKSFQFETDWWKGHNTEWWKNESAIEPNTNIAPATLSRTWSYPIDQSLSGDSLEKPWEYADELSDLQDVVI</sequence>
<evidence type="ECO:0000256" key="5">
    <source>
        <dbReference type="PROSITE-ProRule" id="PRU00076"/>
    </source>
</evidence>
<keyword evidence="6" id="KW-0472">Membrane</keyword>
<keyword evidence="4 5" id="KW-1015">Disulfide bond</keyword>
<dbReference type="SMART" id="SM00181">
    <property type="entry name" value="EGF"/>
    <property type="match status" value="9"/>
</dbReference>
<evidence type="ECO:0000259" key="8">
    <source>
        <dbReference type="PROSITE" id="PS50026"/>
    </source>
</evidence>
<dbReference type="PROSITE" id="PS50026">
    <property type="entry name" value="EGF_3"/>
    <property type="match status" value="4"/>
</dbReference>
<evidence type="ECO:0000256" key="2">
    <source>
        <dbReference type="ARBA" id="ARBA00022729"/>
    </source>
</evidence>
<feature type="chain" id="PRO_5044797331" description="EGF-like domain-containing protein" evidence="7">
    <location>
        <begin position="24"/>
        <end position="702"/>
    </location>
</feature>
<feature type="signal peptide" evidence="7">
    <location>
        <begin position="1"/>
        <end position="23"/>
    </location>
</feature>
<comment type="caution">
    <text evidence="5">Lacks conserved residue(s) required for the propagation of feature annotation.</text>
</comment>
<dbReference type="Proteomes" id="UP001530293">
    <property type="component" value="Unassembled WGS sequence"/>
</dbReference>
<evidence type="ECO:0000256" key="3">
    <source>
        <dbReference type="ARBA" id="ARBA00022737"/>
    </source>
</evidence>
<evidence type="ECO:0000256" key="7">
    <source>
        <dbReference type="SAM" id="SignalP"/>
    </source>
</evidence>
<comment type="caution">
    <text evidence="9">The sequence shown here is derived from an EMBL/GenBank/DDBJ whole genome shotgun (WGS) entry which is preliminary data.</text>
</comment>
<organism evidence="9 10">
    <name type="scientific">Discostella pseudostelligera</name>
    <dbReference type="NCBI Taxonomy" id="259834"/>
    <lineage>
        <taxon>Eukaryota</taxon>
        <taxon>Sar</taxon>
        <taxon>Stramenopiles</taxon>
        <taxon>Ochrophyta</taxon>
        <taxon>Bacillariophyta</taxon>
        <taxon>Coscinodiscophyceae</taxon>
        <taxon>Thalassiosirophycidae</taxon>
        <taxon>Stephanodiscales</taxon>
        <taxon>Stephanodiscaceae</taxon>
        <taxon>Discostella</taxon>
    </lineage>
</organism>
<proteinExistence type="predicted"/>
<dbReference type="PROSITE" id="PS01186">
    <property type="entry name" value="EGF_2"/>
    <property type="match status" value="3"/>
</dbReference>
<feature type="disulfide bond" evidence="5">
    <location>
        <begin position="329"/>
        <end position="346"/>
    </location>
</feature>